<dbReference type="AlphaFoldDB" id="A0A1Y2D9F8"/>
<proteinExistence type="predicted"/>
<dbReference type="PANTHER" id="PTHR48229">
    <property type="entry name" value="CAIB/BAIF FAMILY ENZYME (AFU_ORTHOLOGUE AFUA_1G05360)-RELATED"/>
    <property type="match status" value="1"/>
</dbReference>
<dbReference type="GeneID" id="63780797"/>
<dbReference type="Proteomes" id="UP000193689">
    <property type="component" value="Unassembled WGS sequence"/>
</dbReference>
<dbReference type="EMBL" id="MCFJ01000025">
    <property type="protein sequence ID" value="ORY55893.1"/>
    <property type="molecule type" value="Genomic_DNA"/>
</dbReference>
<keyword evidence="2" id="KW-1185">Reference proteome</keyword>
<dbReference type="OrthoDB" id="2308815at2759"/>
<dbReference type="InParanoid" id="A0A1Y2D9F8"/>
<evidence type="ECO:0000313" key="1">
    <source>
        <dbReference type="EMBL" id="ORY55893.1"/>
    </source>
</evidence>
<organism evidence="1 2">
    <name type="scientific">Pseudomassariella vexata</name>
    <dbReference type="NCBI Taxonomy" id="1141098"/>
    <lineage>
        <taxon>Eukaryota</taxon>
        <taxon>Fungi</taxon>
        <taxon>Dikarya</taxon>
        <taxon>Ascomycota</taxon>
        <taxon>Pezizomycotina</taxon>
        <taxon>Sordariomycetes</taxon>
        <taxon>Xylariomycetidae</taxon>
        <taxon>Amphisphaeriales</taxon>
        <taxon>Pseudomassariaceae</taxon>
        <taxon>Pseudomassariella</taxon>
    </lineage>
</organism>
<evidence type="ECO:0000313" key="2">
    <source>
        <dbReference type="Proteomes" id="UP000193689"/>
    </source>
</evidence>
<gene>
    <name evidence="1" type="ORF">BCR38DRAFT_490899</name>
</gene>
<name>A0A1Y2D9F8_9PEZI</name>
<dbReference type="RefSeq" id="XP_040709845.1">
    <property type="nucleotide sequence ID" value="XM_040864585.1"/>
</dbReference>
<dbReference type="InterPro" id="IPR052985">
    <property type="entry name" value="CoA-trans_III_biosynth/detox"/>
</dbReference>
<protein>
    <submittedName>
        <fullName evidence="1">Uncharacterized protein</fullName>
    </submittedName>
</protein>
<dbReference type="STRING" id="1141098.A0A1Y2D9F8"/>
<dbReference type="PANTHER" id="PTHR48229:SF1">
    <property type="entry name" value="ALPHA METHYLACYL-COA RACEMASE-RELATED"/>
    <property type="match status" value="1"/>
</dbReference>
<accession>A0A1Y2D9F8</accession>
<reference evidence="1 2" key="1">
    <citation type="submission" date="2016-07" db="EMBL/GenBank/DDBJ databases">
        <title>Pervasive Adenine N6-methylation of Active Genes in Fungi.</title>
        <authorList>
            <consortium name="DOE Joint Genome Institute"/>
            <person name="Mondo S.J."/>
            <person name="Dannebaum R.O."/>
            <person name="Kuo R.C."/>
            <person name="Labutti K."/>
            <person name="Haridas S."/>
            <person name="Kuo A."/>
            <person name="Salamov A."/>
            <person name="Ahrendt S.R."/>
            <person name="Lipzen A."/>
            <person name="Sullivan W."/>
            <person name="Andreopoulos W.B."/>
            <person name="Clum A."/>
            <person name="Lindquist E."/>
            <person name="Daum C."/>
            <person name="Ramamoorthy G.K."/>
            <person name="Gryganskyi A."/>
            <person name="Culley D."/>
            <person name="Magnuson J.K."/>
            <person name="James T.Y."/>
            <person name="O'Malley M.A."/>
            <person name="Stajich J.E."/>
            <person name="Spatafora J.W."/>
            <person name="Visel A."/>
            <person name="Grigoriev I.V."/>
        </authorList>
    </citation>
    <scope>NUCLEOTIDE SEQUENCE [LARGE SCALE GENOMIC DNA]</scope>
    <source>
        <strain evidence="1 2">CBS 129021</strain>
    </source>
</reference>
<sequence length="115" mass="12760">MTKLLHGFCVSICFTSEQEAESEIGKGLASYPLINVKPQPHALLPPIPPIAFPPFKAYDRKPLANIKVFEITRISTGPQIRKILASLSVNRLHLPDINVMQLTLRAGKWTCAIDL</sequence>
<comment type="caution">
    <text evidence="1">The sequence shown here is derived from an EMBL/GenBank/DDBJ whole genome shotgun (WGS) entry which is preliminary data.</text>
</comment>